<dbReference type="PROSITE" id="PS50005">
    <property type="entry name" value="TPR"/>
    <property type="match status" value="1"/>
</dbReference>
<evidence type="ECO:0008006" key="5">
    <source>
        <dbReference type="Google" id="ProtNLM"/>
    </source>
</evidence>
<dbReference type="InterPro" id="IPR019734">
    <property type="entry name" value="TPR_rpt"/>
</dbReference>
<feature type="region of interest" description="Disordered" evidence="2">
    <location>
        <begin position="279"/>
        <end position="306"/>
    </location>
</feature>
<keyword evidence="1" id="KW-0802">TPR repeat</keyword>
<dbReference type="SUPFAM" id="SSF48452">
    <property type="entry name" value="TPR-like"/>
    <property type="match status" value="1"/>
</dbReference>
<sequence>MEAPVTEEGIRHIENYLGQGDIDAALPELLELRDAVEDYVKDACVTTDEVQFFSFADMFERLAYRRVERDPRTLVQVDAPFDRVYADLAFAYGAQREYGLARDALKQAVRWDPMNCAYRLDLAELYRVLGDEDEWGALAYSVLERAADAVLFGRACAALGQFFLNREEPLLAAGYARRAAAFAPREEATRALLERLMQEAPDAAEASDEETARALGEQGLSAEPNAEIAICLLMCATDAAHAGDRDAAARYTLRARDLVGEDACSALIRLIRESDAELASEREAGAAGSDAAASQGAGEGAAHAES</sequence>
<reference evidence="4" key="1">
    <citation type="submission" date="2017-04" db="EMBL/GenBank/DDBJ databases">
        <title>Function of individual gut microbiota members based on whole genome sequencing of pure cultures obtained from chicken caecum.</title>
        <authorList>
            <person name="Medvecky M."/>
            <person name="Cejkova D."/>
            <person name="Polansky O."/>
            <person name="Karasova D."/>
            <person name="Kubasova T."/>
            <person name="Cizek A."/>
            <person name="Rychlik I."/>
        </authorList>
    </citation>
    <scope>NUCLEOTIDE SEQUENCE [LARGE SCALE GENOMIC DNA]</scope>
    <source>
        <strain evidence="4">An5</strain>
    </source>
</reference>
<dbReference type="Proteomes" id="UP000195781">
    <property type="component" value="Unassembled WGS sequence"/>
</dbReference>
<accession>A0A1Y3XUS6</accession>
<protein>
    <recommendedName>
        <fullName evidence="5">Tetratricopeptide repeat protein</fullName>
    </recommendedName>
</protein>
<evidence type="ECO:0000256" key="2">
    <source>
        <dbReference type="SAM" id="MobiDB-lite"/>
    </source>
</evidence>
<feature type="repeat" description="TPR" evidence="1">
    <location>
        <begin position="82"/>
        <end position="115"/>
    </location>
</feature>
<dbReference type="InterPro" id="IPR011990">
    <property type="entry name" value="TPR-like_helical_dom_sf"/>
</dbReference>
<proteinExistence type="predicted"/>
<dbReference type="Gene3D" id="1.25.40.10">
    <property type="entry name" value="Tetratricopeptide repeat domain"/>
    <property type="match status" value="1"/>
</dbReference>
<dbReference type="OrthoDB" id="3185892at2"/>
<feature type="compositionally biased region" description="Low complexity" evidence="2">
    <location>
        <begin position="285"/>
        <end position="306"/>
    </location>
</feature>
<dbReference type="SUPFAM" id="SSF81901">
    <property type="entry name" value="HCP-like"/>
    <property type="match status" value="1"/>
</dbReference>
<dbReference type="AlphaFoldDB" id="A0A1Y3XUS6"/>
<name>A0A1Y3XUS6_9ACTN</name>
<keyword evidence="4" id="KW-1185">Reference proteome</keyword>
<dbReference type="RefSeq" id="WP_094335382.1">
    <property type="nucleotide sequence ID" value="NZ_NFIE01000008.1"/>
</dbReference>
<dbReference type="EMBL" id="NFIE01000008">
    <property type="protein sequence ID" value="OUN88881.1"/>
    <property type="molecule type" value="Genomic_DNA"/>
</dbReference>
<gene>
    <name evidence="3" type="ORF">B5G02_04760</name>
</gene>
<evidence type="ECO:0000256" key="1">
    <source>
        <dbReference type="PROSITE-ProRule" id="PRU00339"/>
    </source>
</evidence>
<comment type="caution">
    <text evidence="3">The sequence shown here is derived from an EMBL/GenBank/DDBJ whole genome shotgun (WGS) entry which is preliminary data.</text>
</comment>
<evidence type="ECO:0000313" key="3">
    <source>
        <dbReference type="EMBL" id="OUN88881.1"/>
    </source>
</evidence>
<organism evidence="3 4">
    <name type="scientific">[Collinsella] massiliensis</name>
    <dbReference type="NCBI Taxonomy" id="1232426"/>
    <lineage>
        <taxon>Bacteria</taxon>
        <taxon>Bacillati</taxon>
        <taxon>Actinomycetota</taxon>
        <taxon>Coriobacteriia</taxon>
        <taxon>Coriobacteriales</taxon>
        <taxon>Coriobacteriaceae</taxon>
        <taxon>Enorma</taxon>
    </lineage>
</organism>
<evidence type="ECO:0000313" key="4">
    <source>
        <dbReference type="Proteomes" id="UP000195781"/>
    </source>
</evidence>